<evidence type="ECO:0000313" key="2">
    <source>
        <dbReference type="EMBL" id="EFJ26410.1"/>
    </source>
</evidence>
<dbReference type="PANTHER" id="PTHR31676:SF110">
    <property type="entry name" value="TRANSMEMBRANE PROTEIN"/>
    <property type="match status" value="1"/>
</dbReference>
<keyword evidence="1" id="KW-0732">Signal</keyword>
<protein>
    <submittedName>
        <fullName evidence="2">Uncharacterized protein</fullName>
    </submittedName>
</protein>
<feature type="chain" id="PRO_5003121945" evidence="1">
    <location>
        <begin position="24"/>
        <end position="151"/>
    </location>
</feature>
<dbReference type="InParanoid" id="D8RMW9"/>
<evidence type="ECO:0000256" key="1">
    <source>
        <dbReference type="SAM" id="SignalP"/>
    </source>
</evidence>
<dbReference type="AlphaFoldDB" id="D8RMW9"/>
<sequence>MDRFIRVLAFALAAFAIAGYCRDLPVSSTIGSFLSTNGLPAGLFPTAGIEKFEVRTNGTFLVELRDVCQSKELDEEGLFFDSRISGSFGHGKMYDMYGVGMFEHKLPITRFQDEIVCDKRTTGNFKHESNDTSSFFEDYVYGVFRRAFGGI</sequence>
<accession>D8RMW9</accession>
<dbReference type="InterPro" id="IPR007493">
    <property type="entry name" value="DUF538"/>
</dbReference>
<feature type="signal peptide" evidence="1">
    <location>
        <begin position="1"/>
        <end position="23"/>
    </location>
</feature>
<evidence type="ECO:0000313" key="3">
    <source>
        <dbReference type="Proteomes" id="UP000001514"/>
    </source>
</evidence>
<dbReference type="EMBL" id="GL377584">
    <property type="protein sequence ID" value="EFJ26410.1"/>
    <property type="molecule type" value="Genomic_DNA"/>
</dbReference>
<dbReference type="Proteomes" id="UP000001514">
    <property type="component" value="Unassembled WGS sequence"/>
</dbReference>
<keyword evidence="3" id="KW-1185">Reference proteome</keyword>
<reference evidence="2 3" key="1">
    <citation type="journal article" date="2011" name="Science">
        <title>The Selaginella genome identifies genetic changes associated with the evolution of vascular plants.</title>
        <authorList>
            <person name="Banks J.A."/>
            <person name="Nishiyama T."/>
            <person name="Hasebe M."/>
            <person name="Bowman J.L."/>
            <person name="Gribskov M."/>
            <person name="dePamphilis C."/>
            <person name="Albert V.A."/>
            <person name="Aono N."/>
            <person name="Aoyama T."/>
            <person name="Ambrose B.A."/>
            <person name="Ashton N.W."/>
            <person name="Axtell M.J."/>
            <person name="Barker E."/>
            <person name="Barker M.S."/>
            <person name="Bennetzen J.L."/>
            <person name="Bonawitz N.D."/>
            <person name="Chapple C."/>
            <person name="Cheng C."/>
            <person name="Correa L.G."/>
            <person name="Dacre M."/>
            <person name="DeBarry J."/>
            <person name="Dreyer I."/>
            <person name="Elias M."/>
            <person name="Engstrom E.M."/>
            <person name="Estelle M."/>
            <person name="Feng L."/>
            <person name="Finet C."/>
            <person name="Floyd S.K."/>
            <person name="Frommer W.B."/>
            <person name="Fujita T."/>
            <person name="Gramzow L."/>
            <person name="Gutensohn M."/>
            <person name="Harholt J."/>
            <person name="Hattori M."/>
            <person name="Heyl A."/>
            <person name="Hirai T."/>
            <person name="Hiwatashi Y."/>
            <person name="Ishikawa M."/>
            <person name="Iwata M."/>
            <person name="Karol K.G."/>
            <person name="Koehler B."/>
            <person name="Kolukisaoglu U."/>
            <person name="Kubo M."/>
            <person name="Kurata T."/>
            <person name="Lalonde S."/>
            <person name="Li K."/>
            <person name="Li Y."/>
            <person name="Litt A."/>
            <person name="Lyons E."/>
            <person name="Manning G."/>
            <person name="Maruyama T."/>
            <person name="Michael T.P."/>
            <person name="Mikami K."/>
            <person name="Miyazaki S."/>
            <person name="Morinaga S."/>
            <person name="Murata T."/>
            <person name="Mueller-Roeber B."/>
            <person name="Nelson D.R."/>
            <person name="Obara M."/>
            <person name="Oguri Y."/>
            <person name="Olmstead R.G."/>
            <person name="Onodera N."/>
            <person name="Petersen B.L."/>
            <person name="Pils B."/>
            <person name="Prigge M."/>
            <person name="Rensing S.A."/>
            <person name="Riano-Pachon D.M."/>
            <person name="Roberts A.W."/>
            <person name="Sato Y."/>
            <person name="Scheller H.V."/>
            <person name="Schulz B."/>
            <person name="Schulz C."/>
            <person name="Shakirov E.V."/>
            <person name="Shibagaki N."/>
            <person name="Shinohara N."/>
            <person name="Shippen D.E."/>
            <person name="Soerensen I."/>
            <person name="Sotooka R."/>
            <person name="Sugimoto N."/>
            <person name="Sugita M."/>
            <person name="Sumikawa N."/>
            <person name="Tanurdzic M."/>
            <person name="Theissen G."/>
            <person name="Ulvskov P."/>
            <person name="Wakazuki S."/>
            <person name="Weng J.K."/>
            <person name="Willats W.W."/>
            <person name="Wipf D."/>
            <person name="Wolf P.G."/>
            <person name="Yang L."/>
            <person name="Zimmer A.D."/>
            <person name="Zhu Q."/>
            <person name="Mitros T."/>
            <person name="Hellsten U."/>
            <person name="Loque D."/>
            <person name="Otillar R."/>
            <person name="Salamov A."/>
            <person name="Schmutz J."/>
            <person name="Shapiro H."/>
            <person name="Lindquist E."/>
            <person name="Lucas S."/>
            <person name="Rokhsar D."/>
            <person name="Grigoriev I.V."/>
        </authorList>
    </citation>
    <scope>NUCLEOTIDE SEQUENCE [LARGE SCALE GENOMIC DNA]</scope>
</reference>
<dbReference type="PANTHER" id="PTHR31676">
    <property type="entry name" value="T31J12.3 PROTEIN-RELATED"/>
    <property type="match status" value="1"/>
</dbReference>
<organism evidence="3">
    <name type="scientific">Selaginella moellendorffii</name>
    <name type="common">Spikemoss</name>
    <dbReference type="NCBI Taxonomy" id="88036"/>
    <lineage>
        <taxon>Eukaryota</taxon>
        <taxon>Viridiplantae</taxon>
        <taxon>Streptophyta</taxon>
        <taxon>Embryophyta</taxon>
        <taxon>Tracheophyta</taxon>
        <taxon>Lycopodiopsida</taxon>
        <taxon>Selaginellales</taxon>
        <taxon>Selaginellaceae</taxon>
        <taxon>Selaginella</taxon>
    </lineage>
</organism>
<dbReference type="Gene3D" id="2.30.240.10">
    <property type="entry name" value="At5g01610-like"/>
    <property type="match status" value="1"/>
</dbReference>
<dbReference type="Gramene" id="EFJ26410">
    <property type="protein sequence ID" value="EFJ26410"/>
    <property type="gene ID" value="SELMODRAFT_412960"/>
</dbReference>
<dbReference type="HOGENOM" id="CLU_1734612_0_0_1"/>
<proteinExistence type="predicted"/>
<dbReference type="SUPFAM" id="SSF141562">
    <property type="entry name" value="At5g01610-like"/>
    <property type="match status" value="1"/>
</dbReference>
<gene>
    <name evidence="2" type="ORF">SELMODRAFT_412960</name>
</gene>
<dbReference type="KEGG" id="smo:SELMODRAFT_412960"/>
<name>D8RMW9_SELML</name>
<dbReference type="Pfam" id="PF04398">
    <property type="entry name" value="DUF538"/>
    <property type="match status" value="1"/>
</dbReference>
<dbReference type="InterPro" id="IPR036758">
    <property type="entry name" value="At5g01610-like"/>
</dbReference>